<evidence type="ECO:0000313" key="2">
    <source>
        <dbReference type="EMBL" id="WAQ89598.1"/>
    </source>
</evidence>
<proteinExistence type="predicted"/>
<dbReference type="RefSeq" id="XP_053025153.1">
    <property type="nucleotide sequence ID" value="XM_053161180.1"/>
</dbReference>
<dbReference type="Proteomes" id="UP001164743">
    <property type="component" value="Chromosome 11A"/>
</dbReference>
<organism evidence="2 3">
    <name type="scientific">Puccinia triticina</name>
    <dbReference type="NCBI Taxonomy" id="208348"/>
    <lineage>
        <taxon>Eukaryota</taxon>
        <taxon>Fungi</taxon>
        <taxon>Dikarya</taxon>
        <taxon>Basidiomycota</taxon>
        <taxon>Pucciniomycotina</taxon>
        <taxon>Pucciniomycetes</taxon>
        <taxon>Pucciniales</taxon>
        <taxon>Pucciniaceae</taxon>
        <taxon>Puccinia</taxon>
    </lineage>
</organism>
<keyword evidence="3" id="KW-1185">Reference proteome</keyword>
<gene>
    <name evidence="2" type="ORF">PtA15_11A288</name>
</gene>
<evidence type="ECO:0008006" key="4">
    <source>
        <dbReference type="Google" id="ProtNLM"/>
    </source>
</evidence>
<reference evidence="2" key="1">
    <citation type="submission" date="2022-10" db="EMBL/GenBank/DDBJ databases">
        <title>Puccinia triticina Genome sequencing and assembly.</title>
        <authorList>
            <person name="Li C."/>
        </authorList>
    </citation>
    <scope>NUCLEOTIDE SEQUENCE</scope>
    <source>
        <strain evidence="2">Pt15</strain>
    </source>
</reference>
<sequence>MLGIEPSPLVKPTKNPKGLEDKLLELHSKGKKPANLDAVRGLLAKALKDATHGTYNSGWPGTKTSETLKNLGVVLKVKNNSHGVTPQDFCGRPSNMDKDQLKQVLCAFGEGWVEMTGPPSPQADKIGGVMEDEDSDETGRSKAGGARNSQAKKALGAGNTRKS</sequence>
<name>A0ABY7CXG1_9BASI</name>
<accession>A0ABY7CXG1</accession>
<dbReference type="EMBL" id="CP110431">
    <property type="protein sequence ID" value="WAQ89598.1"/>
    <property type="molecule type" value="Genomic_DNA"/>
</dbReference>
<protein>
    <recommendedName>
        <fullName evidence="4">WLM domain-containing protein</fullName>
    </recommendedName>
</protein>
<evidence type="ECO:0000256" key="1">
    <source>
        <dbReference type="SAM" id="MobiDB-lite"/>
    </source>
</evidence>
<feature type="region of interest" description="Disordered" evidence="1">
    <location>
        <begin position="116"/>
        <end position="163"/>
    </location>
</feature>
<evidence type="ECO:0000313" key="3">
    <source>
        <dbReference type="Proteomes" id="UP001164743"/>
    </source>
</evidence>
<dbReference type="GeneID" id="77802075"/>